<name>A0A1H7A809_9FIRM</name>
<evidence type="ECO:0000313" key="2">
    <source>
        <dbReference type="Proteomes" id="UP000199662"/>
    </source>
</evidence>
<protein>
    <submittedName>
        <fullName evidence="1">Uncharacterized protein</fullName>
    </submittedName>
</protein>
<dbReference type="Proteomes" id="UP000199662">
    <property type="component" value="Unassembled WGS sequence"/>
</dbReference>
<dbReference type="RefSeq" id="WP_091831936.1">
    <property type="nucleotide sequence ID" value="NZ_FNZK01000011.1"/>
</dbReference>
<sequence>MKEVFGLTIDTETIYSDDKYMIVQEIIANNGYEYDMQKACEESKKIWGSGYQAHEQACDRGDIQRFFNKYPSFKNILQKVVNCDAGRYYKTGREIEGMTVFKKWMSDEEFYRMPEYQ</sequence>
<keyword evidence="2" id="KW-1185">Reference proteome</keyword>
<organism evidence="1 2">
    <name type="scientific">Propionispira arboris</name>
    <dbReference type="NCBI Taxonomy" id="84035"/>
    <lineage>
        <taxon>Bacteria</taxon>
        <taxon>Bacillati</taxon>
        <taxon>Bacillota</taxon>
        <taxon>Negativicutes</taxon>
        <taxon>Selenomonadales</taxon>
        <taxon>Selenomonadaceae</taxon>
        <taxon>Propionispira</taxon>
    </lineage>
</organism>
<dbReference type="STRING" id="84035.SAMN05660742_111105"/>
<accession>A0A1H7A809</accession>
<gene>
    <name evidence="1" type="ORF">SAMN05660742_111105</name>
</gene>
<proteinExistence type="predicted"/>
<evidence type="ECO:0000313" key="1">
    <source>
        <dbReference type="EMBL" id="SEJ60017.1"/>
    </source>
</evidence>
<reference evidence="1 2" key="1">
    <citation type="submission" date="2016-10" db="EMBL/GenBank/DDBJ databases">
        <authorList>
            <person name="de Groot N.N."/>
        </authorList>
    </citation>
    <scope>NUCLEOTIDE SEQUENCE [LARGE SCALE GENOMIC DNA]</scope>
    <source>
        <strain evidence="1 2">DSM 2179</strain>
    </source>
</reference>
<dbReference type="AlphaFoldDB" id="A0A1H7A809"/>
<dbReference type="EMBL" id="FNZK01000011">
    <property type="protein sequence ID" value="SEJ60017.1"/>
    <property type="molecule type" value="Genomic_DNA"/>
</dbReference>